<reference evidence="3" key="1">
    <citation type="submission" date="2014-03" db="EMBL/GenBank/DDBJ databases">
        <authorList>
            <person name="Aksoy S."/>
            <person name="Warren W."/>
            <person name="Wilson R.K."/>
        </authorList>
    </citation>
    <scope>NUCLEOTIDE SEQUENCE [LARGE SCALE GENOMIC DNA]</scope>
    <source>
        <strain evidence="3">IAEA</strain>
    </source>
</reference>
<evidence type="ECO:0000313" key="3">
    <source>
        <dbReference type="Proteomes" id="UP000091820"/>
    </source>
</evidence>
<name>A0A1A9WXZ9_9MUSC</name>
<keyword evidence="1" id="KW-0472">Membrane</keyword>
<feature type="transmembrane region" description="Helical" evidence="1">
    <location>
        <begin position="67"/>
        <end position="85"/>
    </location>
</feature>
<keyword evidence="3" id="KW-1185">Reference proteome</keyword>
<proteinExistence type="predicted"/>
<dbReference type="Proteomes" id="UP000091820">
    <property type="component" value="Unassembled WGS sequence"/>
</dbReference>
<organism evidence="2 3">
    <name type="scientific">Glossina brevipalpis</name>
    <dbReference type="NCBI Taxonomy" id="37001"/>
    <lineage>
        <taxon>Eukaryota</taxon>
        <taxon>Metazoa</taxon>
        <taxon>Ecdysozoa</taxon>
        <taxon>Arthropoda</taxon>
        <taxon>Hexapoda</taxon>
        <taxon>Insecta</taxon>
        <taxon>Pterygota</taxon>
        <taxon>Neoptera</taxon>
        <taxon>Endopterygota</taxon>
        <taxon>Diptera</taxon>
        <taxon>Brachycera</taxon>
        <taxon>Muscomorpha</taxon>
        <taxon>Hippoboscoidea</taxon>
        <taxon>Glossinidae</taxon>
        <taxon>Glossina</taxon>
    </lineage>
</organism>
<keyword evidence="1" id="KW-1133">Transmembrane helix</keyword>
<evidence type="ECO:0000256" key="1">
    <source>
        <dbReference type="SAM" id="Phobius"/>
    </source>
</evidence>
<protein>
    <submittedName>
        <fullName evidence="2">Uncharacterized protein</fullName>
    </submittedName>
</protein>
<dbReference type="AlphaFoldDB" id="A0A1A9WXZ9"/>
<keyword evidence="1" id="KW-0812">Transmembrane</keyword>
<evidence type="ECO:0000313" key="2">
    <source>
        <dbReference type="EnsemblMetazoa" id="GBRI036831-PA"/>
    </source>
</evidence>
<accession>A0A1A9WXZ9</accession>
<dbReference type="VEuPathDB" id="VectorBase:GBRI036831"/>
<sequence length="147" mass="15308">MLSTSLIFSMIGLSSFEGHLKNSSSTLRVSENSYRLLAVVDVVTFKSVASEVLVGVLLLLTVGAVEFAIVVIVVTVVVISLIALGDEVASNTSIIPPSPAPPPVLTAPKVFVAEILLSGVVKSDIVPISETSLLVSSALLSYNKNNT</sequence>
<dbReference type="EnsemblMetazoa" id="GBRI036831-RA">
    <property type="protein sequence ID" value="GBRI036831-PA"/>
    <property type="gene ID" value="GBRI036831"/>
</dbReference>
<reference evidence="2" key="2">
    <citation type="submission" date="2020-05" db="UniProtKB">
        <authorList>
            <consortium name="EnsemblMetazoa"/>
        </authorList>
    </citation>
    <scope>IDENTIFICATION</scope>
    <source>
        <strain evidence="2">IAEA</strain>
    </source>
</reference>